<name>A0AAV5QHW2_9ASCO</name>
<dbReference type="GeneID" id="90071938"/>
<comment type="caution">
    <text evidence="3">The sequence shown here is derived from an EMBL/GenBank/DDBJ whole genome shotgun (WGS) entry which is preliminary data.</text>
</comment>
<gene>
    <name evidence="3" type="ORF">DASC09_012840</name>
</gene>
<sequence>MNRDSTLNNGDALPDMLLQTVEYLKSQKRTKYDLEQQIIMLQKNNHEMKNETLVLVKKLEETKRLNESLMRENQSMKGLNATLEGKVQQLEHRTESTETERMRLYLKFRRAIESNQKIRKAYIALKISMRKICDSELEIDAVDDISALEEDILDSLDELKIRDRCTVLNYGTGKKNSSITDGDNLNAPKLLELPLSRSSSIMKTKNTNSRENHANNKPKFRRNTNIESNTSISRDDISISTGNTGFEFSLLHEIDSPNTTHEDLTRPRTVTVKIVYSKKSFKRKETPDRIRSIDDFVSSFDSRMTFDELFEVYESWFRTRYMDEASHGFSRWRYFFESSMITSYDLPLGMIVHGKDRVVIIESSRYY</sequence>
<keyword evidence="4" id="KW-1185">Reference proteome</keyword>
<dbReference type="Proteomes" id="UP001360560">
    <property type="component" value="Unassembled WGS sequence"/>
</dbReference>
<dbReference type="AlphaFoldDB" id="A0AAV5QHW2"/>
<feature type="region of interest" description="Disordered" evidence="2">
    <location>
        <begin position="204"/>
        <end position="227"/>
    </location>
</feature>
<evidence type="ECO:0000313" key="3">
    <source>
        <dbReference type="EMBL" id="GMM33959.1"/>
    </source>
</evidence>
<keyword evidence="1" id="KW-0175">Coiled coil</keyword>
<evidence type="ECO:0000256" key="2">
    <source>
        <dbReference type="SAM" id="MobiDB-lite"/>
    </source>
</evidence>
<feature type="coiled-coil region" evidence="1">
    <location>
        <begin position="31"/>
        <end position="100"/>
    </location>
</feature>
<proteinExistence type="predicted"/>
<organism evidence="3 4">
    <name type="scientific">Saccharomycopsis crataegensis</name>
    <dbReference type="NCBI Taxonomy" id="43959"/>
    <lineage>
        <taxon>Eukaryota</taxon>
        <taxon>Fungi</taxon>
        <taxon>Dikarya</taxon>
        <taxon>Ascomycota</taxon>
        <taxon>Saccharomycotina</taxon>
        <taxon>Saccharomycetes</taxon>
        <taxon>Saccharomycopsidaceae</taxon>
        <taxon>Saccharomycopsis</taxon>
    </lineage>
</organism>
<reference evidence="3 4" key="1">
    <citation type="journal article" date="2023" name="Elife">
        <title>Identification of key yeast species and microbe-microbe interactions impacting larval growth of Drosophila in the wild.</title>
        <authorList>
            <person name="Mure A."/>
            <person name="Sugiura Y."/>
            <person name="Maeda R."/>
            <person name="Honda K."/>
            <person name="Sakurai N."/>
            <person name="Takahashi Y."/>
            <person name="Watada M."/>
            <person name="Katoh T."/>
            <person name="Gotoh A."/>
            <person name="Gotoh Y."/>
            <person name="Taniguchi I."/>
            <person name="Nakamura K."/>
            <person name="Hayashi T."/>
            <person name="Katayama T."/>
            <person name="Uemura T."/>
            <person name="Hattori Y."/>
        </authorList>
    </citation>
    <scope>NUCLEOTIDE SEQUENCE [LARGE SCALE GENOMIC DNA]</scope>
    <source>
        <strain evidence="3 4">SC-9</strain>
    </source>
</reference>
<evidence type="ECO:0000313" key="4">
    <source>
        <dbReference type="Proteomes" id="UP001360560"/>
    </source>
</evidence>
<dbReference type="EMBL" id="BTFZ01000002">
    <property type="protein sequence ID" value="GMM33959.1"/>
    <property type="molecule type" value="Genomic_DNA"/>
</dbReference>
<dbReference type="RefSeq" id="XP_064850959.1">
    <property type="nucleotide sequence ID" value="XM_064994887.1"/>
</dbReference>
<accession>A0AAV5QHW2</accession>
<protein>
    <submittedName>
        <fullName evidence="3">Uncharacterized protein</fullName>
    </submittedName>
</protein>
<evidence type="ECO:0000256" key="1">
    <source>
        <dbReference type="SAM" id="Coils"/>
    </source>
</evidence>